<comment type="caution">
    <text evidence="1">The sequence shown here is derived from an EMBL/GenBank/DDBJ whole genome shotgun (WGS) entry which is preliminary data.</text>
</comment>
<sequence length="68" mass="8017">MNSKTQKCDECKSLYFSESSEMTSLCPECSFYLYGKKNCEHKFENDRCINCYWNGKSSKYVNNLKSDK</sequence>
<evidence type="ECO:0000313" key="1">
    <source>
        <dbReference type="EMBL" id="PXY44590.1"/>
    </source>
</evidence>
<dbReference type="Proteomes" id="UP000247681">
    <property type="component" value="Unassembled WGS sequence"/>
</dbReference>
<reference evidence="1 2" key="1">
    <citation type="submission" date="2018-05" db="EMBL/GenBank/DDBJ databases">
        <title>Flavobacterium sp. strain IMCC34758, incomplete genome.</title>
        <authorList>
            <person name="Joung Y."/>
        </authorList>
    </citation>
    <scope>NUCLEOTIDE SEQUENCE [LARGE SCALE GENOMIC DNA]</scope>
    <source>
        <strain evidence="1 2">IMCC34758</strain>
    </source>
</reference>
<protein>
    <submittedName>
        <fullName evidence="1">Uncharacterized protein</fullName>
    </submittedName>
</protein>
<gene>
    <name evidence="1" type="ORF">DMB68_14090</name>
</gene>
<proteinExistence type="predicted"/>
<dbReference type="OrthoDB" id="9789980at2"/>
<accession>A0A2V4C3U5</accession>
<name>A0A2V4C3U5_9FLAO</name>
<keyword evidence="2" id="KW-1185">Reference proteome</keyword>
<organism evidence="1 2">
    <name type="scientific">Flavobacterium hydrophilum</name>
    <dbReference type="NCBI Taxonomy" id="2211445"/>
    <lineage>
        <taxon>Bacteria</taxon>
        <taxon>Pseudomonadati</taxon>
        <taxon>Bacteroidota</taxon>
        <taxon>Flavobacteriia</taxon>
        <taxon>Flavobacteriales</taxon>
        <taxon>Flavobacteriaceae</taxon>
        <taxon>Flavobacterium</taxon>
    </lineage>
</organism>
<evidence type="ECO:0000313" key="2">
    <source>
        <dbReference type="Proteomes" id="UP000247681"/>
    </source>
</evidence>
<dbReference type="EMBL" id="QJHL01000003">
    <property type="protein sequence ID" value="PXY44590.1"/>
    <property type="molecule type" value="Genomic_DNA"/>
</dbReference>
<dbReference type="AlphaFoldDB" id="A0A2V4C3U5"/>